<proteinExistence type="predicted"/>
<reference evidence="1 2" key="1">
    <citation type="submission" date="2018-05" db="EMBL/GenBank/DDBJ databases">
        <title>Brumimicrobium oceani sp. nov., isolated from coastal sediment.</title>
        <authorList>
            <person name="Kou Y."/>
        </authorList>
    </citation>
    <scope>NUCLEOTIDE SEQUENCE [LARGE SCALE GENOMIC DNA]</scope>
    <source>
        <strain evidence="1 2">C305</strain>
    </source>
</reference>
<organism evidence="1 2">
    <name type="scientific">Brumimicrobium oceani</name>
    <dbReference type="NCBI Taxonomy" id="2100725"/>
    <lineage>
        <taxon>Bacteria</taxon>
        <taxon>Pseudomonadati</taxon>
        <taxon>Bacteroidota</taxon>
        <taxon>Flavobacteriia</taxon>
        <taxon>Flavobacteriales</taxon>
        <taxon>Crocinitomicaceae</taxon>
        <taxon>Brumimicrobium</taxon>
    </lineage>
</organism>
<gene>
    <name evidence="1" type="ORF">DIT68_11260</name>
</gene>
<name>A0A2U2XBR5_9FLAO</name>
<evidence type="ECO:0000313" key="1">
    <source>
        <dbReference type="EMBL" id="PWH85203.1"/>
    </source>
</evidence>
<dbReference type="RefSeq" id="WP_109359902.1">
    <property type="nucleotide sequence ID" value="NZ_QFRJ01000008.1"/>
</dbReference>
<keyword evidence="2" id="KW-1185">Reference proteome</keyword>
<dbReference type="AlphaFoldDB" id="A0A2U2XBR5"/>
<protein>
    <submittedName>
        <fullName evidence="1">Uncharacterized protein</fullName>
    </submittedName>
</protein>
<dbReference type="Proteomes" id="UP000245370">
    <property type="component" value="Unassembled WGS sequence"/>
</dbReference>
<sequence length="103" mass="12326">MKYLKIENNKGHYLTPSSQWAEIDKISKEDLMFLLNKAVSEEFEMDEYLEENIGHKAHQIVYKSIHEKFSELVENKNVFKDECDSMFKNAVEKYKVEEENEEE</sequence>
<comment type="caution">
    <text evidence="1">The sequence shown here is derived from an EMBL/GenBank/DDBJ whole genome shotgun (WGS) entry which is preliminary data.</text>
</comment>
<reference evidence="1 2" key="2">
    <citation type="submission" date="2018-05" db="EMBL/GenBank/DDBJ databases">
        <authorList>
            <person name="Lanie J.A."/>
            <person name="Ng W.-L."/>
            <person name="Kazmierczak K.M."/>
            <person name="Andrzejewski T.M."/>
            <person name="Davidsen T.M."/>
            <person name="Wayne K.J."/>
            <person name="Tettelin H."/>
            <person name="Glass J.I."/>
            <person name="Rusch D."/>
            <person name="Podicherti R."/>
            <person name="Tsui H.-C.T."/>
            <person name="Winkler M.E."/>
        </authorList>
    </citation>
    <scope>NUCLEOTIDE SEQUENCE [LARGE SCALE GENOMIC DNA]</scope>
    <source>
        <strain evidence="1 2">C305</strain>
    </source>
</reference>
<evidence type="ECO:0000313" key="2">
    <source>
        <dbReference type="Proteomes" id="UP000245370"/>
    </source>
</evidence>
<dbReference type="EMBL" id="QFRJ01000008">
    <property type="protein sequence ID" value="PWH85203.1"/>
    <property type="molecule type" value="Genomic_DNA"/>
</dbReference>
<accession>A0A2U2XBR5</accession>
<dbReference type="OrthoDB" id="1099280at2"/>